<dbReference type="InterPro" id="IPR028978">
    <property type="entry name" value="Chorismate_lyase_/UTRA_dom_sf"/>
</dbReference>
<sequence length="249" mass="28084">MILSVAAPSRAVLFNKRSNRAANKGLVKATLFKNGVPTVTPHIAHIDLNTALIIPGEHGTNWRHAMEKPLLWRGTWKQAVAQGRTQRLSASWRVALLSDGSVTKHLQLITGQDVETAALEQFQIGHRLTGLPENVAYIQGPRSQREVHLNTDGKVMVCATSWWNTENISRFLGDVGKPIWINLASKRTETYREITQLYYGNSPDVERRFGHKGPFWGREYIFWHDGQPLSLIHEVFSPALEQYLGPMLS</sequence>
<protein>
    <recommendedName>
        <fullName evidence="3">DUF564-domain-containing protein</fullName>
    </recommendedName>
</protein>
<dbReference type="Proteomes" id="UP001491310">
    <property type="component" value="Unassembled WGS sequence"/>
</dbReference>
<accession>A0ABR2Z3V4</accession>
<dbReference type="Pfam" id="PF01947">
    <property type="entry name" value="Rv2949c-like"/>
    <property type="match status" value="1"/>
</dbReference>
<dbReference type="SUPFAM" id="SSF64288">
    <property type="entry name" value="Chorismate lyase-like"/>
    <property type="match status" value="1"/>
</dbReference>
<dbReference type="EMBL" id="JALJOT010000001">
    <property type="protein sequence ID" value="KAK9918879.1"/>
    <property type="molecule type" value="Genomic_DNA"/>
</dbReference>
<organism evidence="1 2">
    <name type="scientific">Coccomyxa subellipsoidea</name>
    <dbReference type="NCBI Taxonomy" id="248742"/>
    <lineage>
        <taxon>Eukaryota</taxon>
        <taxon>Viridiplantae</taxon>
        <taxon>Chlorophyta</taxon>
        <taxon>core chlorophytes</taxon>
        <taxon>Trebouxiophyceae</taxon>
        <taxon>Trebouxiophyceae incertae sedis</taxon>
        <taxon>Coccomyxaceae</taxon>
        <taxon>Coccomyxa</taxon>
    </lineage>
</organism>
<evidence type="ECO:0000313" key="2">
    <source>
        <dbReference type="Proteomes" id="UP001491310"/>
    </source>
</evidence>
<evidence type="ECO:0000313" key="1">
    <source>
        <dbReference type="EMBL" id="KAK9918879.1"/>
    </source>
</evidence>
<dbReference type="Gene3D" id="3.40.1410.10">
    <property type="entry name" value="Chorismate lyase-like"/>
    <property type="match status" value="1"/>
</dbReference>
<gene>
    <name evidence="1" type="ORF">WJX75_007751</name>
</gene>
<name>A0ABR2Z3V4_9CHLO</name>
<dbReference type="NCBIfam" id="NF037993">
    <property type="entry name" value="cyano_chori_ly"/>
    <property type="match status" value="1"/>
</dbReference>
<comment type="caution">
    <text evidence="1">The sequence shown here is derived from an EMBL/GenBank/DDBJ whole genome shotgun (WGS) entry which is preliminary data.</text>
</comment>
<evidence type="ECO:0008006" key="3">
    <source>
        <dbReference type="Google" id="ProtNLM"/>
    </source>
</evidence>
<keyword evidence="2" id="KW-1185">Reference proteome</keyword>
<dbReference type="InterPro" id="IPR002800">
    <property type="entry name" value="Rv2949c-like"/>
</dbReference>
<dbReference type="InterPro" id="IPR048022">
    <property type="entry name" value="Ch_lyase_cyan"/>
</dbReference>
<reference evidence="1 2" key="1">
    <citation type="journal article" date="2024" name="Nat. Commun.">
        <title>Phylogenomics reveals the evolutionary origins of lichenization in chlorophyte algae.</title>
        <authorList>
            <person name="Puginier C."/>
            <person name="Libourel C."/>
            <person name="Otte J."/>
            <person name="Skaloud P."/>
            <person name="Haon M."/>
            <person name="Grisel S."/>
            <person name="Petersen M."/>
            <person name="Berrin J.G."/>
            <person name="Delaux P.M."/>
            <person name="Dal Grande F."/>
            <person name="Keller J."/>
        </authorList>
    </citation>
    <scope>NUCLEOTIDE SEQUENCE [LARGE SCALE GENOMIC DNA]</scope>
    <source>
        <strain evidence="1 2">SAG 216-7</strain>
    </source>
</reference>
<proteinExistence type="predicted"/>